<protein>
    <submittedName>
        <fullName evidence="1">Uncharacterized protein</fullName>
    </submittedName>
</protein>
<evidence type="ECO:0000313" key="1">
    <source>
        <dbReference type="EMBL" id="GKV06880.1"/>
    </source>
</evidence>
<keyword evidence="2" id="KW-1185">Reference proteome</keyword>
<organism evidence="1 2">
    <name type="scientific">Rubroshorea leprosula</name>
    <dbReference type="NCBI Taxonomy" id="152421"/>
    <lineage>
        <taxon>Eukaryota</taxon>
        <taxon>Viridiplantae</taxon>
        <taxon>Streptophyta</taxon>
        <taxon>Embryophyta</taxon>
        <taxon>Tracheophyta</taxon>
        <taxon>Spermatophyta</taxon>
        <taxon>Magnoliopsida</taxon>
        <taxon>eudicotyledons</taxon>
        <taxon>Gunneridae</taxon>
        <taxon>Pentapetalae</taxon>
        <taxon>rosids</taxon>
        <taxon>malvids</taxon>
        <taxon>Malvales</taxon>
        <taxon>Dipterocarpaceae</taxon>
        <taxon>Rubroshorea</taxon>
    </lineage>
</organism>
<gene>
    <name evidence="1" type="ORF">SLEP1_g18700</name>
</gene>
<accession>A0AAV5J1W6</accession>
<name>A0AAV5J1W6_9ROSI</name>
<comment type="caution">
    <text evidence="1">The sequence shown here is derived from an EMBL/GenBank/DDBJ whole genome shotgun (WGS) entry which is preliminary data.</text>
</comment>
<reference evidence="1 2" key="1">
    <citation type="journal article" date="2021" name="Commun. Biol.">
        <title>The genome of Shorea leprosula (Dipterocarpaceae) highlights the ecological relevance of drought in aseasonal tropical rainforests.</title>
        <authorList>
            <person name="Ng K.K.S."/>
            <person name="Kobayashi M.J."/>
            <person name="Fawcett J.A."/>
            <person name="Hatakeyama M."/>
            <person name="Paape T."/>
            <person name="Ng C.H."/>
            <person name="Ang C.C."/>
            <person name="Tnah L.H."/>
            <person name="Lee C.T."/>
            <person name="Nishiyama T."/>
            <person name="Sese J."/>
            <person name="O'Brien M.J."/>
            <person name="Copetti D."/>
            <person name="Mohd Noor M.I."/>
            <person name="Ong R.C."/>
            <person name="Putra M."/>
            <person name="Sireger I.Z."/>
            <person name="Indrioko S."/>
            <person name="Kosugi Y."/>
            <person name="Izuno A."/>
            <person name="Isagi Y."/>
            <person name="Lee S.L."/>
            <person name="Shimizu K.K."/>
        </authorList>
    </citation>
    <scope>NUCLEOTIDE SEQUENCE [LARGE SCALE GENOMIC DNA]</scope>
    <source>
        <strain evidence="1">214</strain>
    </source>
</reference>
<proteinExistence type="predicted"/>
<sequence length="45" mass="5113">MIKKKTKKKELRSGFPFSLPLSCFPSSSLENFAFMFPSLHPASFC</sequence>
<dbReference type="EMBL" id="BPVZ01000026">
    <property type="protein sequence ID" value="GKV06880.1"/>
    <property type="molecule type" value="Genomic_DNA"/>
</dbReference>
<dbReference type="Proteomes" id="UP001054252">
    <property type="component" value="Unassembled WGS sequence"/>
</dbReference>
<evidence type="ECO:0000313" key="2">
    <source>
        <dbReference type="Proteomes" id="UP001054252"/>
    </source>
</evidence>
<dbReference type="AlphaFoldDB" id="A0AAV5J1W6"/>